<name>A0A6A5XG05_9PLEO</name>
<keyword evidence="4" id="KW-1185">Reference proteome</keyword>
<sequence>MTQVMRMVLVKGIRKMKVKVKLDLAVLVDMPFTKTPSVFLSSPHPGLPSCFCYSPPSQSCASCRPSPPHLHLHTRTRTYAQHASGSSSDPASRLHSSTHPHTHHSQSHCDNADLSWPVPIHPHQTPTPYQILATKRGDLYTKHRFYSLAKLYHPDSRSTSSPVAHLPLTTRVERYRLLVAAHQILSDDSKRRAYDLWGAGWVGHQHNPNDPSASSMHWKPEQRSWPSGHDPMNNATWEDWERWYDREYNRGQTDDARTVHLSRFGFVSLVFALVSLGGIMQGTRANMFSSTVIEHRDKVHKEASMELMKAKRASMANGDRNERIKTFLEHREATLMGEDAYQRILPPTETCAPESVRKQ</sequence>
<feature type="compositionally biased region" description="Basic residues" evidence="1">
    <location>
        <begin position="96"/>
        <end position="106"/>
    </location>
</feature>
<dbReference type="InterPro" id="IPR001623">
    <property type="entry name" value="DnaJ_domain"/>
</dbReference>
<dbReference type="EMBL" id="ML978074">
    <property type="protein sequence ID" value="KAF2011761.1"/>
    <property type="molecule type" value="Genomic_DNA"/>
</dbReference>
<organism evidence="3 4">
    <name type="scientific">Aaosphaeria arxii CBS 175.79</name>
    <dbReference type="NCBI Taxonomy" id="1450172"/>
    <lineage>
        <taxon>Eukaryota</taxon>
        <taxon>Fungi</taxon>
        <taxon>Dikarya</taxon>
        <taxon>Ascomycota</taxon>
        <taxon>Pezizomycotina</taxon>
        <taxon>Dothideomycetes</taxon>
        <taxon>Pleosporomycetidae</taxon>
        <taxon>Pleosporales</taxon>
        <taxon>Pleosporales incertae sedis</taxon>
        <taxon>Aaosphaeria</taxon>
    </lineage>
</organism>
<dbReference type="PROSITE" id="PS50076">
    <property type="entry name" value="DNAJ_2"/>
    <property type="match status" value="1"/>
</dbReference>
<dbReference type="InterPro" id="IPR018253">
    <property type="entry name" value="DnaJ_domain_CS"/>
</dbReference>
<dbReference type="InterPro" id="IPR036869">
    <property type="entry name" value="J_dom_sf"/>
</dbReference>
<evidence type="ECO:0000313" key="4">
    <source>
        <dbReference type="Proteomes" id="UP000799778"/>
    </source>
</evidence>
<dbReference type="CDD" id="cd06257">
    <property type="entry name" value="DnaJ"/>
    <property type="match status" value="1"/>
</dbReference>
<feature type="domain" description="J" evidence="2">
    <location>
        <begin position="127"/>
        <end position="198"/>
    </location>
</feature>
<reference evidence="3" key="1">
    <citation type="journal article" date="2020" name="Stud. Mycol.">
        <title>101 Dothideomycetes genomes: a test case for predicting lifestyles and emergence of pathogens.</title>
        <authorList>
            <person name="Haridas S."/>
            <person name="Albert R."/>
            <person name="Binder M."/>
            <person name="Bloem J."/>
            <person name="Labutti K."/>
            <person name="Salamov A."/>
            <person name="Andreopoulos B."/>
            <person name="Baker S."/>
            <person name="Barry K."/>
            <person name="Bills G."/>
            <person name="Bluhm B."/>
            <person name="Cannon C."/>
            <person name="Castanera R."/>
            <person name="Culley D."/>
            <person name="Daum C."/>
            <person name="Ezra D."/>
            <person name="Gonzalez J."/>
            <person name="Henrissat B."/>
            <person name="Kuo A."/>
            <person name="Liang C."/>
            <person name="Lipzen A."/>
            <person name="Lutzoni F."/>
            <person name="Magnuson J."/>
            <person name="Mondo S."/>
            <person name="Nolan M."/>
            <person name="Ohm R."/>
            <person name="Pangilinan J."/>
            <person name="Park H.-J."/>
            <person name="Ramirez L."/>
            <person name="Alfaro M."/>
            <person name="Sun H."/>
            <person name="Tritt A."/>
            <person name="Yoshinaga Y."/>
            <person name="Zwiers L.-H."/>
            <person name="Turgeon B."/>
            <person name="Goodwin S."/>
            <person name="Spatafora J."/>
            <person name="Crous P."/>
            <person name="Grigoriev I."/>
        </authorList>
    </citation>
    <scope>NUCLEOTIDE SEQUENCE</scope>
    <source>
        <strain evidence="3">CBS 175.79</strain>
    </source>
</reference>
<evidence type="ECO:0000256" key="1">
    <source>
        <dbReference type="SAM" id="MobiDB-lite"/>
    </source>
</evidence>
<feature type="compositionally biased region" description="Polar residues" evidence="1">
    <location>
        <begin position="78"/>
        <end position="90"/>
    </location>
</feature>
<dbReference type="Pfam" id="PF00226">
    <property type="entry name" value="DnaJ"/>
    <property type="match status" value="1"/>
</dbReference>
<accession>A0A6A5XG05</accession>
<dbReference type="PROSITE" id="PS00636">
    <property type="entry name" value="DNAJ_1"/>
    <property type="match status" value="1"/>
</dbReference>
<dbReference type="Gene3D" id="1.10.287.110">
    <property type="entry name" value="DnaJ domain"/>
    <property type="match status" value="1"/>
</dbReference>
<dbReference type="OrthoDB" id="445556at2759"/>
<dbReference type="Proteomes" id="UP000799778">
    <property type="component" value="Unassembled WGS sequence"/>
</dbReference>
<dbReference type="PRINTS" id="PR00625">
    <property type="entry name" value="JDOMAIN"/>
</dbReference>
<evidence type="ECO:0000259" key="2">
    <source>
        <dbReference type="PROSITE" id="PS50076"/>
    </source>
</evidence>
<dbReference type="RefSeq" id="XP_033380100.1">
    <property type="nucleotide sequence ID" value="XM_033526155.1"/>
</dbReference>
<gene>
    <name evidence="3" type="ORF">BU24DRAFT_413381</name>
</gene>
<evidence type="ECO:0000313" key="3">
    <source>
        <dbReference type="EMBL" id="KAF2011761.1"/>
    </source>
</evidence>
<dbReference type="SUPFAM" id="SSF46565">
    <property type="entry name" value="Chaperone J-domain"/>
    <property type="match status" value="1"/>
</dbReference>
<proteinExistence type="predicted"/>
<feature type="region of interest" description="Disordered" evidence="1">
    <location>
        <begin position="78"/>
        <end position="115"/>
    </location>
</feature>
<protein>
    <recommendedName>
        <fullName evidence="2">J domain-containing protein</fullName>
    </recommendedName>
</protein>
<feature type="region of interest" description="Disordered" evidence="1">
    <location>
        <begin position="208"/>
        <end position="230"/>
    </location>
</feature>
<dbReference type="AlphaFoldDB" id="A0A6A5XG05"/>
<dbReference type="GeneID" id="54283552"/>